<comment type="similarity">
    <text evidence="2 6">Belongs to the class-I pyridoxal-phosphate-dependent aminotransferase family.</text>
</comment>
<dbReference type="GO" id="GO:0008483">
    <property type="term" value="F:transaminase activity"/>
    <property type="evidence" value="ECO:0007669"/>
    <property type="project" value="UniProtKB-KW"/>
</dbReference>
<dbReference type="EMBL" id="RFFL01000013">
    <property type="protein sequence ID" value="RMH98853.1"/>
    <property type="molecule type" value="Genomic_DNA"/>
</dbReference>
<evidence type="ECO:0000256" key="6">
    <source>
        <dbReference type="RuleBase" id="RU000481"/>
    </source>
</evidence>
<evidence type="ECO:0000256" key="4">
    <source>
        <dbReference type="ARBA" id="ARBA00022679"/>
    </source>
</evidence>
<keyword evidence="3 6" id="KW-0032">Aminotransferase</keyword>
<dbReference type="RefSeq" id="WP_058078747.1">
    <property type="nucleotide sequence ID" value="NZ_DALZRK010000010.1"/>
</dbReference>
<evidence type="ECO:0000259" key="7">
    <source>
        <dbReference type="Pfam" id="PF00155"/>
    </source>
</evidence>
<reference evidence="8 9" key="1">
    <citation type="submission" date="2018-10" db="EMBL/GenBank/DDBJ databases">
        <title>Pseudomonas sp. GL14 genome.</title>
        <authorList>
            <person name="Peng J."/>
            <person name="Liu Z.-P."/>
        </authorList>
    </citation>
    <scope>NUCLEOTIDE SEQUENCE [LARGE SCALE GENOMIC DNA]</scope>
    <source>
        <strain evidence="8 9">GL14</strain>
    </source>
</reference>
<gene>
    <name evidence="8" type="ORF">EA795_16380</name>
</gene>
<organism evidence="8 9">
    <name type="scientific">Stutzerimonas nitrititolerans</name>
    <dbReference type="NCBI Taxonomy" id="2482751"/>
    <lineage>
        <taxon>Bacteria</taxon>
        <taxon>Pseudomonadati</taxon>
        <taxon>Pseudomonadota</taxon>
        <taxon>Gammaproteobacteria</taxon>
        <taxon>Pseudomonadales</taxon>
        <taxon>Pseudomonadaceae</taxon>
        <taxon>Stutzerimonas</taxon>
    </lineage>
</organism>
<dbReference type="InterPro" id="IPR015421">
    <property type="entry name" value="PyrdxlP-dep_Trfase_major"/>
</dbReference>
<dbReference type="SUPFAM" id="SSF53383">
    <property type="entry name" value="PLP-dependent transferases"/>
    <property type="match status" value="1"/>
</dbReference>
<evidence type="ECO:0000313" key="9">
    <source>
        <dbReference type="Proteomes" id="UP000269134"/>
    </source>
</evidence>
<dbReference type="InterPro" id="IPR004838">
    <property type="entry name" value="NHTrfase_class1_PyrdxlP-BS"/>
</dbReference>
<comment type="caution">
    <text evidence="8">The sequence shown here is derived from an EMBL/GenBank/DDBJ whole genome shotgun (WGS) entry which is preliminary data.</text>
</comment>
<dbReference type="NCBIfam" id="NF005601">
    <property type="entry name" value="PRK07337.1"/>
    <property type="match status" value="1"/>
</dbReference>
<evidence type="ECO:0000256" key="1">
    <source>
        <dbReference type="ARBA" id="ARBA00001933"/>
    </source>
</evidence>
<dbReference type="GeneID" id="84610619"/>
<dbReference type="EC" id="2.6.1.-" evidence="6"/>
<keyword evidence="5" id="KW-0663">Pyridoxal phosphate</keyword>
<dbReference type="InterPro" id="IPR004839">
    <property type="entry name" value="Aminotransferase_I/II_large"/>
</dbReference>
<feature type="domain" description="Aminotransferase class I/classII large" evidence="7">
    <location>
        <begin position="33"/>
        <end position="381"/>
    </location>
</feature>
<dbReference type="NCBIfam" id="NF006514">
    <property type="entry name" value="PRK08960.1"/>
    <property type="match status" value="1"/>
</dbReference>
<protein>
    <recommendedName>
        <fullName evidence="6">Aminotransferase</fullName>
        <ecNumber evidence="6">2.6.1.-</ecNumber>
    </recommendedName>
</protein>
<accession>A0ABX9UZJ7</accession>
<evidence type="ECO:0000313" key="8">
    <source>
        <dbReference type="EMBL" id="RMH98853.1"/>
    </source>
</evidence>
<dbReference type="PROSITE" id="PS00105">
    <property type="entry name" value="AA_TRANSFER_CLASS_1"/>
    <property type="match status" value="1"/>
</dbReference>
<dbReference type="CDD" id="cd00609">
    <property type="entry name" value="AAT_like"/>
    <property type="match status" value="1"/>
</dbReference>
<evidence type="ECO:0000256" key="3">
    <source>
        <dbReference type="ARBA" id="ARBA00022576"/>
    </source>
</evidence>
<dbReference type="InterPro" id="IPR015424">
    <property type="entry name" value="PyrdxlP-dep_Trfase"/>
</dbReference>
<proteinExistence type="inferred from homology"/>
<dbReference type="Gene3D" id="3.40.640.10">
    <property type="entry name" value="Type I PLP-dependent aspartate aminotransferase-like (Major domain)"/>
    <property type="match status" value="1"/>
</dbReference>
<dbReference type="InterPro" id="IPR050596">
    <property type="entry name" value="AspAT/PAT-like"/>
</dbReference>
<dbReference type="Proteomes" id="UP000269134">
    <property type="component" value="Unassembled WGS sequence"/>
</dbReference>
<dbReference type="Pfam" id="PF00155">
    <property type="entry name" value="Aminotran_1_2"/>
    <property type="match status" value="1"/>
</dbReference>
<evidence type="ECO:0000256" key="5">
    <source>
        <dbReference type="ARBA" id="ARBA00022898"/>
    </source>
</evidence>
<comment type="cofactor">
    <cofactor evidence="1 6">
        <name>pyridoxal 5'-phosphate</name>
        <dbReference type="ChEBI" id="CHEBI:597326"/>
    </cofactor>
</comment>
<keyword evidence="9" id="KW-1185">Reference proteome</keyword>
<keyword evidence="4 6" id="KW-0808">Transferase</keyword>
<dbReference type="PANTHER" id="PTHR46383">
    <property type="entry name" value="ASPARTATE AMINOTRANSFERASE"/>
    <property type="match status" value="1"/>
</dbReference>
<sequence length="390" mass="42676">MTSSYSARSRAIEPFHVMALLSRANELQALGRDVIHLEIGEPDFTTAAPIVAAGQAALAAGHTRYTAARGLPRLREAIARFYEQRYQASIDPERVLITPGGSGALLLASSLLVDPGKHWLLADPGYPCNRHFLRLIEGAAQLVPVGPEVRYQLNADLVERHWDRDCVGALVASPANPTGTVLSRDELAELSGALKARGGHLVVDEIYHGLTYGCDAASVLEVDDDAFVLNSFSKYFGMTGWRLGWLVAPADAVPELEKLAQNLYISAPSMAQHAALACFEPATLEILEARRAEFARRRDFLLPALRELGFNIAVVPEGAFYLYADISSFGGDAFAFCRHMLETQFVAITPGLDFGRHQAGHHVRFAYTQDLPRLEQAVERIARGLQSWQG</sequence>
<name>A0ABX9UZJ7_9GAMM</name>
<evidence type="ECO:0000256" key="2">
    <source>
        <dbReference type="ARBA" id="ARBA00007441"/>
    </source>
</evidence>
<dbReference type="PANTHER" id="PTHR46383:SF2">
    <property type="entry name" value="AMINOTRANSFERASE"/>
    <property type="match status" value="1"/>
</dbReference>